<dbReference type="Proteomes" id="UP000199103">
    <property type="component" value="Chromosome I"/>
</dbReference>
<organism evidence="3 4">
    <name type="scientific">Microlunatus soli</name>
    <dbReference type="NCBI Taxonomy" id="630515"/>
    <lineage>
        <taxon>Bacteria</taxon>
        <taxon>Bacillati</taxon>
        <taxon>Actinomycetota</taxon>
        <taxon>Actinomycetes</taxon>
        <taxon>Propionibacteriales</taxon>
        <taxon>Propionibacteriaceae</taxon>
        <taxon>Microlunatus</taxon>
    </lineage>
</organism>
<feature type="region of interest" description="Disordered" evidence="1">
    <location>
        <begin position="144"/>
        <end position="217"/>
    </location>
</feature>
<proteinExistence type="predicted"/>
<gene>
    <name evidence="3" type="ORF">SAMN04489812_0884</name>
</gene>
<keyword evidence="2" id="KW-0812">Transmembrane</keyword>
<feature type="compositionally biased region" description="Basic and acidic residues" evidence="1">
    <location>
        <begin position="208"/>
        <end position="217"/>
    </location>
</feature>
<evidence type="ECO:0000256" key="1">
    <source>
        <dbReference type="SAM" id="MobiDB-lite"/>
    </source>
</evidence>
<dbReference type="STRING" id="630515.SAMN04489812_0884"/>
<reference evidence="3 4" key="1">
    <citation type="submission" date="2016-10" db="EMBL/GenBank/DDBJ databases">
        <authorList>
            <person name="de Groot N.N."/>
        </authorList>
    </citation>
    <scope>NUCLEOTIDE SEQUENCE [LARGE SCALE GENOMIC DNA]</scope>
    <source>
        <strain evidence="3 4">DSM 21800</strain>
    </source>
</reference>
<name>A0A1H1PG15_9ACTN</name>
<feature type="compositionally biased region" description="Basic and acidic residues" evidence="1">
    <location>
        <begin position="181"/>
        <end position="197"/>
    </location>
</feature>
<keyword evidence="2" id="KW-0472">Membrane</keyword>
<dbReference type="EMBL" id="LT629772">
    <property type="protein sequence ID" value="SDS10084.1"/>
    <property type="molecule type" value="Genomic_DNA"/>
</dbReference>
<keyword evidence="4" id="KW-1185">Reference proteome</keyword>
<evidence type="ECO:0000313" key="3">
    <source>
        <dbReference type="EMBL" id="SDS10084.1"/>
    </source>
</evidence>
<evidence type="ECO:0000256" key="2">
    <source>
        <dbReference type="SAM" id="Phobius"/>
    </source>
</evidence>
<dbReference type="AlphaFoldDB" id="A0A1H1PG15"/>
<feature type="compositionally biased region" description="Low complexity" evidence="1">
    <location>
        <begin position="37"/>
        <end position="46"/>
    </location>
</feature>
<feature type="region of interest" description="Disordered" evidence="1">
    <location>
        <begin position="1"/>
        <end position="46"/>
    </location>
</feature>
<evidence type="ECO:0008006" key="5">
    <source>
        <dbReference type="Google" id="ProtNLM"/>
    </source>
</evidence>
<evidence type="ECO:0000313" key="4">
    <source>
        <dbReference type="Proteomes" id="UP000199103"/>
    </source>
</evidence>
<dbReference type="OrthoDB" id="4792842at2"/>
<protein>
    <recommendedName>
        <fullName evidence="5">Cell division protein FtsL</fullName>
    </recommendedName>
</protein>
<accession>A0A1H1PG15</accession>
<dbReference type="RefSeq" id="WP_091520489.1">
    <property type="nucleotide sequence ID" value="NZ_LT629772.1"/>
</dbReference>
<keyword evidence="2" id="KW-1133">Transmembrane helix</keyword>
<sequence length="217" mass="23240">MSALWADDSRRFGLRSPGSGRARKATRRSPGQEPRKSSGSGASSRVAAPARLGRVPFVLVLIAVFGIGMAGLLALNTTLQGQAFQAGRLHQQANQLTYQQASLERRVEELRSIDNLAARAFGMGMRPNPRPGFVEVPSGKVDYKPKPVTGDEVPGLVKTPEQIQAEQEAAEAKKQAAKAKKQADAARREAERAEKKQAGNQAAGASENKTKRTDGRG</sequence>
<feature type="transmembrane region" description="Helical" evidence="2">
    <location>
        <begin position="55"/>
        <end position="75"/>
    </location>
</feature>